<dbReference type="SUPFAM" id="SSF117281">
    <property type="entry name" value="Kelch motif"/>
    <property type="match status" value="1"/>
</dbReference>
<evidence type="ECO:0000313" key="5">
    <source>
        <dbReference type="EMBL" id="EYU35402.1"/>
    </source>
</evidence>
<dbReference type="EMBL" id="KI630619">
    <property type="protein sequence ID" value="EYU35402.1"/>
    <property type="molecule type" value="Genomic_DNA"/>
</dbReference>
<dbReference type="Proteomes" id="UP000030748">
    <property type="component" value="Unassembled WGS sequence"/>
</dbReference>
<dbReference type="KEGG" id="egt:105960144"/>
<feature type="domain" description="F-box" evidence="4">
    <location>
        <begin position="41"/>
        <end position="87"/>
    </location>
</feature>
<evidence type="ECO:0000259" key="4">
    <source>
        <dbReference type="PROSITE" id="PS50181"/>
    </source>
</evidence>
<feature type="compositionally biased region" description="Polar residues" evidence="3">
    <location>
        <begin position="1"/>
        <end position="24"/>
    </location>
</feature>
<dbReference type="InterPro" id="IPR015915">
    <property type="entry name" value="Kelch-typ_b-propeller"/>
</dbReference>
<dbReference type="OrthoDB" id="45365at2759"/>
<sequence>MGAKLSSSNHQPNSDELSDASQTEASKRQRTSTTNFSDENERLFPDLPDEISIQILARLPRIYHLNAKRVSTTWKSALTSDQLFKLRKELNKTEEWLYVLTKKTETDKLVWYALDPISGMWQRLPPMPNIASTEDGMRRIWSSIARSTVITGAAVRNWLCKKKKPLEQIPFCGCSIGAIGSSLYVIGGFSWARATSTVFRYDPILNAWSEATPMANSRAYSKTAVLDDKLYVVGGVTRANGGLTPLQSAEAFDPLTGKWSELPNMPFSKGRVLPTAFLAEMLKPIATGMVSYRGKIYVPQSLYCWPFYVDVGGEVYDPETNSWAEMPAGMGEGWPARQAGNKMSVVVDGDLYALDPSSSSPDSGRIKMYDCGNDSWKVVKEDVPIGDVADPECKYLLAGFLGNLHVVAKDVDSKKISVMRANKESGCDSSIPTQSLADLGESLKEYFGNIPVSSSESVWQVVGSRSGGSVELLSCQSLEI</sequence>
<dbReference type="PROSITE" id="PS50181">
    <property type="entry name" value="FBOX"/>
    <property type="match status" value="1"/>
</dbReference>
<dbReference type="eggNOG" id="KOG1072">
    <property type="taxonomic scope" value="Eukaryota"/>
</dbReference>
<dbReference type="PANTHER" id="PTHR46344">
    <property type="entry name" value="OS02G0202900 PROTEIN"/>
    <property type="match status" value="1"/>
</dbReference>
<organism evidence="5 6">
    <name type="scientific">Erythranthe guttata</name>
    <name type="common">Yellow monkey flower</name>
    <name type="synonym">Mimulus guttatus</name>
    <dbReference type="NCBI Taxonomy" id="4155"/>
    <lineage>
        <taxon>Eukaryota</taxon>
        <taxon>Viridiplantae</taxon>
        <taxon>Streptophyta</taxon>
        <taxon>Embryophyta</taxon>
        <taxon>Tracheophyta</taxon>
        <taxon>Spermatophyta</taxon>
        <taxon>Magnoliopsida</taxon>
        <taxon>eudicotyledons</taxon>
        <taxon>Gunneridae</taxon>
        <taxon>Pentapetalae</taxon>
        <taxon>asterids</taxon>
        <taxon>lamiids</taxon>
        <taxon>Lamiales</taxon>
        <taxon>Phrymaceae</taxon>
        <taxon>Erythranthe</taxon>
    </lineage>
</organism>
<dbReference type="AlphaFoldDB" id="A0A022R423"/>
<evidence type="ECO:0000256" key="1">
    <source>
        <dbReference type="ARBA" id="ARBA00022441"/>
    </source>
</evidence>
<dbReference type="OMA" id="MANSRAY"/>
<dbReference type="PANTHER" id="PTHR46344:SF27">
    <property type="entry name" value="KELCH REPEAT SUPERFAMILY PROTEIN"/>
    <property type="match status" value="1"/>
</dbReference>
<evidence type="ECO:0000313" key="6">
    <source>
        <dbReference type="Proteomes" id="UP000030748"/>
    </source>
</evidence>
<keyword evidence="2" id="KW-0677">Repeat</keyword>
<dbReference type="InterPro" id="IPR001810">
    <property type="entry name" value="F-box_dom"/>
</dbReference>
<keyword evidence="1" id="KW-0880">Kelch repeat</keyword>
<dbReference type="Pfam" id="PF00646">
    <property type="entry name" value="F-box"/>
    <property type="match status" value="1"/>
</dbReference>
<keyword evidence="6" id="KW-1185">Reference proteome</keyword>
<dbReference type="STRING" id="4155.A0A022R423"/>
<dbReference type="SUPFAM" id="SSF81383">
    <property type="entry name" value="F-box domain"/>
    <property type="match status" value="1"/>
</dbReference>
<dbReference type="Gene3D" id="2.120.10.80">
    <property type="entry name" value="Kelch-type beta propeller"/>
    <property type="match status" value="1"/>
</dbReference>
<name>A0A022R423_ERYGU</name>
<dbReference type="InterPro" id="IPR006652">
    <property type="entry name" value="Kelch_1"/>
</dbReference>
<dbReference type="CDD" id="cd22152">
    <property type="entry name" value="F-box_AtAFR-like"/>
    <property type="match status" value="1"/>
</dbReference>
<gene>
    <name evidence="5" type="ORF">MIMGU_mgv1a005531mg</name>
</gene>
<accession>A0A022R423</accession>
<reference evidence="5 6" key="1">
    <citation type="journal article" date="2013" name="Proc. Natl. Acad. Sci. U.S.A.">
        <title>Fine-scale variation in meiotic recombination in Mimulus inferred from population shotgun sequencing.</title>
        <authorList>
            <person name="Hellsten U."/>
            <person name="Wright K.M."/>
            <person name="Jenkins J."/>
            <person name="Shu S."/>
            <person name="Yuan Y."/>
            <person name="Wessler S.R."/>
            <person name="Schmutz J."/>
            <person name="Willis J.H."/>
            <person name="Rokhsar D.S."/>
        </authorList>
    </citation>
    <scope>NUCLEOTIDE SEQUENCE [LARGE SCALE GENOMIC DNA]</scope>
    <source>
        <strain evidence="6">cv. DUN x IM62</strain>
    </source>
</reference>
<dbReference type="InterPro" id="IPR036047">
    <property type="entry name" value="F-box-like_dom_sf"/>
</dbReference>
<proteinExistence type="predicted"/>
<feature type="region of interest" description="Disordered" evidence="3">
    <location>
        <begin position="1"/>
        <end position="41"/>
    </location>
</feature>
<dbReference type="PhylomeDB" id="A0A022R423"/>
<dbReference type="SMART" id="SM00612">
    <property type="entry name" value="Kelch"/>
    <property type="match status" value="2"/>
</dbReference>
<dbReference type="Pfam" id="PF25210">
    <property type="entry name" value="Kelch_FKB95"/>
    <property type="match status" value="1"/>
</dbReference>
<dbReference type="SMART" id="SM00256">
    <property type="entry name" value="FBOX"/>
    <property type="match status" value="1"/>
</dbReference>
<evidence type="ECO:0000256" key="3">
    <source>
        <dbReference type="SAM" id="MobiDB-lite"/>
    </source>
</evidence>
<protein>
    <recommendedName>
        <fullName evidence="4">F-box domain-containing protein</fullName>
    </recommendedName>
</protein>
<dbReference type="InterPro" id="IPR057499">
    <property type="entry name" value="Kelch_FKB95"/>
</dbReference>
<evidence type="ECO:0000256" key="2">
    <source>
        <dbReference type="ARBA" id="ARBA00022737"/>
    </source>
</evidence>